<dbReference type="PROSITE" id="PS50011">
    <property type="entry name" value="PROTEIN_KINASE_DOM"/>
    <property type="match status" value="1"/>
</dbReference>
<evidence type="ECO:0000259" key="1">
    <source>
        <dbReference type="PROSITE" id="PS50011"/>
    </source>
</evidence>
<dbReference type="Proteomes" id="UP000588158">
    <property type="component" value="Unassembled WGS sequence"/>
</dbReference>
<dbReference type="RefSeq" id="WP_184324212.1">
    <property type="nucleotide sequence ID" value="NZ_JACHLZ010000001.1"/>
</dbReference>
<dbReference type="InterPro" id="IPR011009">
    <property type="entry name" value="Kinase-like_dom_sf"/>
</dbReference>
<organism evidence="2 3">
    <name type="scientific">Brachybacterium aquaticum</name>
    <dbReference type="NCBI Taxonomy" id="1432564"/>
    <lineage>
        <taxon>Bacteria</taxon>
        <taxon>Bacillati</taxon>
        <taxon>Actinomycetota</taxon>
        <taxon>Actinomycetes</taxon>
        <taxon>Micrococcales</taxon>
        <taxon>Dermabacteraceae</taxon>
        <taxon>Brachybacterium</taxon>
    </lineage>
</organism>
<dbReference type="InterPro" id="IPR000719">
    <property type="entry name" value="Prot_kinase_dom"/>
</dbReference>
<protein>
    <submittedName>
        <fullName evidence="2">Serine/threonine-protein kinase</fullName>
        <ecNumber evidence="2">2.7.11.1</ecNumber>
    </submittedName>
</protein>
<dbReference type="GO" id="GO:0004674">
    <property type="term" value="F:protein serine/threonine kinase activity"/>
    <property type="evidence" value="ECO:0007669"/>
    <property type="project" value="UniProtKB-EC"/>
</dbReference>
<keyword evidence="2" id="KW-0418">Kinase</keyword>
<sequence>MTDLLSRTRSDLAPEELVSSAGEVLARFDHRTQDSGNVSWLVRTPSGDYFVKSAGEEEPPPGAPLPVLDRSARVDLLRNAVEIARSVDHPALARLRSVIELSTGPVLVYDRASGELVGVPAARRNDPDSSYRRFATAPPAIRLAVLDQLLDAHRTLEEAGWVACDLYDGCLMVDPATARLTLIDLDTYRRGPSTNDMGRMFGSTRFMAPEEFTAGAPLDARTTVFTLGRLLRHFGTGLTEDLADFCGGAALAAVVERATRRERTERHGGVGELVAAWTAARDAGAAS</sequence>
<dbReference type="GO" id="GO:0005524">
    <property type="term" value="F:ATP binding"/>
    <property type="evidence" value="ECO:0007669"/>
    <property type="project" value="InterPro"/>
</dbReference>
<dbReference type="Gene3D" id="1.10.510.10">
    <property type="entry name" value="Transferase(Phosphotransferase) domain 1"/>
    <property type="match status" value="1"/>
</dbReference>
<keyword evidence="3" id="KW-1185">Reference proteome</keyword>
<dbReference type="SUPFAM" id="SSF56112">
    <property type="entry name" value="Protein kinase-like (PK-like)"/>
    <property type="match status" value="1"/>
</dbReference>
<dbReference type="AlphaFoldDB" id="A0A841AB71"/>
<dbReference type="EMBL" id="JACHLZ010000001">
    <property type="protein sequence ID" value="MBB5830615.1"/>
    <property type="molecule type" value="Genomic_DNA"/>
</dbReference>
<dbReference type="EC" id="2.7.11.1" evidence="2"/>
<reference evidence="2 3" key="1">
    <citation type="submission" date="2020-08" db="EMBL/GenBank/DDBJ databases">
        <title>Sequencing the genomes of 1000 actinobacteria strains.</title>
        <authorList>
            <person name="Klenk H.-P."/>
        </authorList>
    </citation>
    <scope>NUCLEOTIDE SEQUENCE [LARGE SCALE GENOMIC DNA]</scope>
    <source>
        <strain evidence="2 3">DSM 28796</strain>
    </source>
</reference>
<accession>A0A841AB71</accession>
<evidence type="ECO:0000313" key="3">
    <source>
        <dbReference type="Proteomes" id="UP000588158"/>
    </source>
</evidence>
<feature type="domain" description="Protein kinase" evidence="1">
    <location>
        <begin position="1"/>
        <end position="287"/>
    </location>
</feature>
<gene>
    <name evidence="2" type="ORF">HNR70_000428</name>
</gene>
<name>A0A841AB71_9MICO</name>
<comment type="caution">
    <text evidence="2">The sequence shown here is derived from an EMBL/GenBank/DDBJ whole genome shotgun (WGS) entry which is preliminary data.</text>
</comment>
<evidence type="ECO:0000313" key="2">
    <source>
        <dbReference type="EMBL" id="MBB5830615.1"/>
    </source>
</evidence>
<keyword evidence="2" id="KW-0808">Transferase</keyword>
<proteinExistence type="predicted"/>